<reference evidence="1 2" key="1">
    <citation type="submission" date="2022-10" db="EMBL/GenBank/DDBJ databases">
        <title>Aestuariibacter sp. AA17 isolated from Montipora capitata coral fragment.</title>
        <authorList>
            <person name="Emsley S.A."/>
            <person name="Pfannmuller K.M."/>
            <person name="Loughran R.M."/>
            <person name="Shlafstein M."/>
            <person name="Papke E."/>
            <person name="Saw J.H."/>
            <person name="Ushijima B."/>
            <person name="Videau P."/>
        </authorList>
    </citation>
    <scope>NUCLEOTIDE SEQUENCE [LARGE SCALE GENOMIC DNA]</scope>
    <source>
        <strain evidence="1 2">AA17</strain>
    </source>
</reference>
<comment type="caution">
    <text evidence="1">The sequence shown here is derived from an EMBL/GenBank/DDBJ whole genome shotgun (WGS) entry which is preliminary data.</text>
</comment>
<sequence length="47" mass="5081">MLEVLLEEAGYDKSGKIKNAPVGNQKNVIGKNRPKLQKALSKAKLCG</sequence>
<evidence type="ECO:0000313" key="1">
    <source>
        <dbReference type="EMBL" id="MCV2885500.1"/>
    </source>
</evidence>
<gene>
    <name evidence="1" type="ORF">OE749_12420</name>
</gene>
<dbReference type="Proteomes" id="UP001652504">
    <property type="component" value="Unassembled WGS sequence"/>
</dbReference>
<dbReference type="EMBL" id="JAOWKX010000006">
    <property type="protein sequence ID" value="MCV2885500.1"/>
    <property type="molecule type" value="Genomic_DNA"/>
</dbReference>
<evidence type="ECO:0000313" key="2">
    <source>
        <dbReference type="Proteomes" id="UP001652504"/>
    </source>
</evidence>
<keyword evidence="2" id="KW-1185">Reference proteome</keyword>
<dbReference type="RefSeq" id="WP_263712789.1">
    <property type="nucleotide sequence ID" value="NZ_JAOWKX010000006.1"/>
</dbReference>
<proteinExistence type="predicted"/>
<name>A0ABT3AA84_9ALTE</name>
<organism evidence="1 2">
    <name type="scientific">Fluctibacter corallii</name>
    <dbReference type="NCBI Taxonomy" id="2984329"/>
    <lineage>
        <taxon>Bacteria</taxon>
        <taxon>Pseudomonadati</taxon>
        <taxon>Pseudomonadota</taxon>
        <taxon>Gammaproteobacteria</taxon>
        <taxon>Alteromonadales</taxon>
        <taxon>Alteromonadaceae</taxon>
        <taxon>Fluctibacter</taxon>
    </lineage>
</organism>
<protein>
    <submittedName>
        <fullName evidence="1">Uncharacterized protein</fullName>
    </submittedName>
</protein>
<accession>A0ABT3AA84</accession>